<sequence length="568" mass="64366">MPSSPSKQALDSDNEHSHSKLSQVTFPGARLDEAGTYSIPTCPLVAATATPQNDRDELEGSLRRYLEERLQLFFNRQMTQSMVLGAKVMHAEDVARRAETRASDAQARVCEVEAKLLAAEAKALEAETKAEKALKESQETKALLVALLAERGLEQKHQSPRPATETGFELQDQLPEPSPTTYPDIRDQYEIFGRDAAVVALLMEAWSQLYLLKVKGHTGIECLIMVLQRIYSHGMLGPQGLAKRDWFKPAEDNNPILSHAWHMFDQTKKARRRAGQARRELFQSLMNTVDLANASFNELCRSELMNRTFWSQDDFRLYQPLYNMTTHKVDDLDPGKLAEASLLHLDRMKDPKLTLQTVADDAFGIFTSDGARRMFKPHKPFIVRVLYRPEKDPRHRLSFDSLRRFQLPYWRWCESRDGTGLYDTSGRNDYSLIAVVRERVDEKDYDAISTYALRVTTMSPRFRSTPDSWSLEDTIPRSYMLFFGLCEDVVLKETSREISGAELNHLDETDLSKAAQSTSTPAQQLPETRVAQAKVPPSEGEQTPRQKISAPEPANPPNAASPRSPKHL</sequence>
<dbReference type="Proteomes" id="UP001148629">
    <property type="component" value="Unassembled WGS sequence"/>
</dbReference>
<reference evidence="1" key="1">
    <citation type="submission" date="2022-08" db="EMBL/GenBank/DDBJ databases">
        <title>Genome Sequence of Fusarium decemcellulare.</title>
        <authorList>
            <person name="Buettner E."/>
        </authorList>
    </citation>
    <scope>NUCLEOTIDE SEQUENCE</scope>
    <source>
        <strain evidence="1">Babe19</strain>
    </source>
</reference>
<proteinExistence type="predicted"/>
<evidence type="ECO:0000313" key="2">
    <source>
        <dbReference type="Proteomes" id="UP001148629"/>
    </source>
</evidence>
<dbReference type="EMBL" id="JANRMS010000174">
    <property type="protein sequence ID" value="KAJ3544891.1"/>
    <property type="molecule type" value="Genomic_DNA"/>
</dbReference>
<comment type="caution">
    <text evidence="1">The sequence shown here is derived from an EMBL/GenBank/DDBJ whole genome shotgun (WGS) entry which is preliminary data.</text>
</comment>
<name>A0ACC1SRI1_9HYPO</name>
<gene>
    <name evidence="1" type="ORF">NM208_g2796</name>
</gene>
<protein>
    <submittedName>
        <fullName evidence="1">Uncharacterized protein</fullName>
    </submittedName>
</protein>
<accession>A0ACC1SRI1</accession>
<organism evidence="1 2">
    <name type="scientific">Fusarium decemcellulare</name>
    <dbReference type="NCBI Taxonomy" id="57161"/>
    <lineage>
        <taxon>Eukaryota</taxon>
        <taxon>Fungi</taxon>
        <taxon>Dikarya</taxon>
        <taxon>Ascomycota</taxon>
        <taxon>Pezizomycotina</taxon>
        <taxon>Sordariomycetes</taxon>
        <taxon>Hypocreomycetidae</taxon>
        <taxon>Hypocreales</taxon>
        <taxon>Nectriaceae</taxon>
        <taxon>Fusarium</taxon>
        <taxon>Fusarium decemcellulare species complex</taxon>
    </lineage>
</organism>
<keyword evidence="2" id="KW-1185">Reference proteome</keyword>
<evidence type="ECO:0000313" key="1">
    <source>
        <dbReference type="EMBL" id="KAJ3544891.1"/>
    </source>
</evidence>